<protein>
    <submittedName>
        <fullName evidence="2">Uncharacterized protein</fullName>
    </submittedName>
</protein>
<feature type="region of interest" description="Disordered" evidence="1">
    <location>
        <begin position="15"/>
        <end position="38"/>
    </location>
</feature>
<evidence type="ECO:0000313" key="2">
    <source>
        <dbReference type="EMBL" id="QKD82044.1"/>
    </source>
</evidence>
<evidence type="ECO:0000313" key="3">
    <source>
        <dbReference type="Proteomes" id="UP000505210"/>
    </source>
</evidence>
<name>A0A6M8B519_9CYAN</name>
<dbReference type="Proteomes" id="UP000505210">
    <property type="component" value="Chromosome"/>
</dbReference>
<organism evidence="2 3">
    <name type="scientific">Thermoleptolyngbya sichuanensis A183</name>
    <dbReference type="NCBI Taxonomy" id="2737172"/>
    <lineage>
        <taxon>Bacteria</taxon>
        <taxon>Bacillati</taxon>
        <taxon>Cyanobacteriota</taxon>
        <taxon>Cyanophyceae</taxon>
        <taxon>Oculatellales</taxon>
        <taxon>Oculatellaceae</taxon>
        <taxon>Thermoleptolyngbya</taxon>
        <taxon>Thermoleptolyngbya sichuanensis</taxon>
    </lineage>
</organism>
<dbReference type="KEGG" id="theu:HPC62_07380"/>
<gene>
    <name evidence="2" type="ORF">HPC62_07380</name>
</gene>
<dbReference type="EMBL" id="CP053661">
    <property type="protein sequence ID" value="QKD82044.1"/>
    <property type="molecule type" value="Genomic_DNA"/>
</dbReference>
<accession>A0A6M8B519</accession>
<reference evidence="2 3" key="1">
    <citation type="submission" date="2020-05" db="EMBL/GenBank/DDBJ databases">
        <title>Complete genome sequence of of a novel Thermoleptolyngbya strain isolated from hot springs of Ganzi, Sichuan China.</title>
        <authorList>
            <person name="Tang J."/>
            <person name="Daroch M."/>
            <person name="Li L."/>
            <person name="Waleron K."/>
            <person name="Waleron M."/>
            <person name="Waleron M."/>
        </authorList>
    </citation>
    <scope>NUCLEOTIDE SEQUENCE [LARGE SCALE GENOMIC DNA]</scope>
    <source>
        <strain evidence="2 3">PKUAC-SCTA183</strain>
    </source>
</reference>
<dbReference type="RefSeq" id="WP_172354454.1">
    <property type="nucleotide sequence ID" value="NZ_CP053661.1"/>
</dbReference>
<dbReference type="AlphaFoldDB" id="A0A6M8B519"/>
<proteinExistence type="predicted"/>
<evidence type="ECO:0000256" key="1">
    <source>
        <dbReference type="SAM" id="MobiDB-lite"/>
    </source>
</evidence>
<keyword evidence="3" id="KW-1185">Reference proteome</keyword>
<sequence length="59" mass="6523">MDSYLDLLVQEIVQAAQPEETPAKPKKQPNPPTDELPAESHLDLLLQDIRNIADSSSDP</sequence>